<dbReference type="EC" id="2.1.1.72" evidence="1"/>
<evidence type="ECO:0000256" key="1">
    <source>
        <dbReference type="ARBA" id="ARBA00011900"/>
    </source>
</evidence>
<evidence type="ECO:0000259" key="7">
    <source>
        <dbReference type="Pfam" id="PF07669"/>
    </source>
</evidence>
<keyword evidence="9" id="KW-1185">Reference proteome</keyword>
<evidence type="ECO:0000256" key="5">
    <source>
        <dbReference type="ARBA" id="ARBA00047942"/>
    </source>
</evidence>
<dbReference type="PANTHER" id="PTHR33841:SF1">
    <property type="entry name" value="DNA METHYLTRANSFERASE A"/>
    <property type="match status" value="1"/>
</dbReference>
<dbReference type="GO" id="GO:0006304">
    <property type="term" value="P:DNA modification"/>
    <property type="evidence" value="ECO:0007669"/>
    <property type="project" value="InterPro"/>
</dbReference>
<dbReference type="RefSeq" id="WP_153025910.1">
    <property type="nucleotide sequence ID" value="NZ_WIAO01000016.1"/>
</dbReference>
<comment type="catalytic activity">
    <reaction evidence="5">
        <text>a 2'-deoxyadenosine in DNA + S-adenosyl-L-methionine = an N(6)-methyl-2'-deoxyadenosine in DNA + S-adenosyl-L-homocysteine + H(+)</text>
        <dbReference type="Rhea" id="RHEA:15197"/>
        <dbReference type="Rhea" id="RHEA-COMP:12418"/>
        <dbReference type="Rhea" id="RHEA-COMP:12419"/>
        <dbReference type="ChEBI" id="CHEBI:15378"/>
        <dbReference type="ChEBI" id="CHEBI:57856"/>
        <dbReference type="ChEBI" id="CHEBI:59789"/>
        <dbReference type="ChEBI" id="CHEBI:90615"/>
        <dbReference type="ChEBI" id="CHEBI:90616"/>
        <dbReference type="EC" id="2.1.1.72"/>
    </reaction>
</comment>
<dbReference type="Pfam" id="PF07669">
    <property type="entry name" value="Eco57I"/>
    <property type="match status" value="1"/>
</dbReference>
<dbReference type="InterPro" id="IPR011639">
    <property type="entry name" value="MethylTrfase_TaqI-like_dom"/>
</dbReference>
<dbReference type="PANTHER" id="PTHR33841">
    <property type="entry name" value="DNA METHYLTRANSFERASE YEEA-RELATED"/>
    <property type="match status" value="1"/>
</dbReference>
<protein>
    <recommendedName>
        <fullName evidence="1">site-specific DNA-methyltransferase (adenine-specific)</fullName>
        <ecNumber evidence="1">2.1.1.72</ecNumber>
    </recommendedName>
</protein>
<accession>A0A6L5GAS6</accession>
<evidence type="ECO:0000256" key="3">
    <source>
        <dbReference type="ARBA" id="ARBA00022679"/>
    </source>
</evidence>
<reference evidence="8 9" key="1">
    <citation type="submission" date="2019-10" db="EMBL/GenBank/DDBJ databases">
        <title>Glycomyces albidus sp. nov., a novel actinomycete isolated from rhizosphere soil of wheat (Triticum aestivum L.).</title>
        <authorList>
            <person name="Qian L."/>
        </authorList>
    </citation>
    <scope>NUCLEOTIDE SEQUENCE [LARGE SCALE GENOMIC DNA]</scope>
    <source>
        <strain evidence="8 9">NEAU-7082</strain>
    </source>
</reference>
<evidence type="ECO:0000256" key="2">
    <source>
        <dbReference type="ARBA" id="ARBA00022603"/>
    </source>
</evidence>
<evidence type="ECO:0000256" key="4">
    <source>
        <dbReference type="ARBA" id="ARBA00022691"/>
    </source>
</evidence>
<dbReference type="GO" id="GO:0032259">
    <property type="term" value="P:methylation"/>
    <property type="evidence" value="ECO:0007669"/>
    <property type="project" value="UniProtKB-KW"/>
</dbReference>
<comment type="caution">
    <text evidence="8">The sequence shown here is derived from an EMBL/GenBank/DDBJ whole genome shotgun (WGS) entry which is preliminary data.</text>
</comment>
<sequence length="1703" mass="191956">MLYDSILNSGEYFTNYYLEELLPGEVAKTYAKAWNETDRTTDGVSPRKRLLDLRAPYQRARTAIVNAAGEKNTGEEDAGDDGAGSTGAGGRDEKRDAALNAWHRELLAGLGFTAAEPETVELTNCGETREITLAYQSKTVFAVECDFRELAGDAADLAQMQTLQPGFRDASKLADWLFGIDDNAPKYVLLLCGGVVVTADVDAFREGRYLAVSIGTVLERNDKPEAGLATALVAREMLEPQDAAEPDATGLDSLVAQSRTQAQGVSKSLREGLRRSVEIIAKEVLDRLREQEFDWTPFFTDREFADRLAKESLRYLYRILFLLFAEARPELRILPTDSPDYQSGYSIARLGRTVERELGEESREGTYLYESLALLFKRVNDGYHFDDSEAEGKARIVFEPLQSRLFDPASITLIGKDLTPSDDDYVWQVDTRLRNKALHRVLRMLMIDDGTLTGKRGRRGQTQFISYAKLGINQLGAVYEGLMSYTGRIARGETLYEVAQAQDLKKNNGQAKDGSWLIPESAADEYPAEVFVTVEDPYTGDRSPVTYPDGSFVYRLAGRDRETSASFYTPLSLTKATVELTVRQLIEEHGGKVEAKDLLKWKILEPALGSGAFLNEAINQVAAKYLELRQTETGERVDPDKWEEELRKVKAYIALHNSYGVDLNATATELAEVSLWLNVMYPGLKAPWFGLHLRHGNSLIGARRETYGLKDLAPTKGKQFWYDFAPQHDKPSETPAGDLGEDRIHHFLLPSKGWAAIADHKEAKALAGGDAKALGKWRNGLMKKLNKKQLERAQRLARQVEYLWGLVIRRLELSEEAISRDINVWGAPECAEHSGNSAITKEQVLEDLERPGSPFWRLKKLMDSWCALWFWPVGRTELLTGPEEVYPAPGGPGHLRDLDEWFKYCEAITGNTLPGDFFGKELPSDLDALTDHEDQLDAWTGWQHYLFLEQNDQKFAFITELDRIISEQHFFHWELQFAHVFGEGGFDLQVGNPPWYRPEWKDKSILSEIDPHFTLSGWNDSQKRNRKEVLLSGIANRDYFLGEVANNAGLSAFVGNTVTYNLLSGTQPNLYRCFMMRSWANSEVRGAIGLIHPDSHLIGAKEGRLRAATYPRLRIHAYFLNQRLLFEDQSNKQDYGIHISASVRKIDFLHMSWLFDPSVILASLDDDGQGDIPGMRFNGTWDIRAHAKRVIRVDAELLAEWSKLPGKSEVPVEETKILYPVTIAELDPIVKLAEVPQRLGDLDPDISSGFHESADKKAGYFEDIDKSTRIKDKFSAKCVDSWSEVILQGPHFSISTPFSKSPRTPLKSNKDWDPIDLTSFAVDSIPQTNYRRSVDVNDFLERQDKWVDYQLWEQLKRDLAARERAENWLRSETDTSENDITDEMIDACLKEESKRPYTNFWRMAWREMADSNNERSLYPVLIPPGPAHVDAVHSARLPRITGTITQVGICSSLLLDYYLRVTGTSHLKAGNARNLPAVSESHPLATALRLRAARLNCLTTAYSELWKELSAAEEFELEDWAFPWPGLRALNEPGNEWSYHTPLRTDYERRAALIEIDAIVAIMLGITADQLKAIYTARFPVLSGREEQTWFDAEGNKLCGDTKAAGYKQAHAEGPDGSRDAKLPFQQLSAYLAGDRDEGPSGFPRFSKSYSLAYYRANRLGMEPDSEYPQGLNGNAEADRLGEYAYAHKVFSERLAKLTGEKS</sequence>
<dbReference type="EMBL" id="WIAO01000016">
    <property type="protein sequence ID" value="MQM26754.1"/>
    <property type="molecule type" value="Genomic_DNA"/>
</dbReference>
<feature type="domain" description="Type II methyltransferase M.TaqI-like" evidence="7">
    <location>
        <begin position="656"/>
        <end position="1004"/>
    </location>
</feature>
<proteinExistence type="predicted"/>
<dbReference type="Proteomes" id="UP000477750">
    <property type="component" value="Unassembled WGS sequence"/>
</dbReference>
<evidence type="ECO:0000313" key="9">
    <source>
        <dbReference type="Proteomes" id="UP000477750"/>
    </source>
</evidence>
<keyword evidence="2 8" id="KW-0489">Methyltransferase</keyword>
<evidence type="ECO:0000313" key="8">
    <source>
        <dbReference type="EMBL" id="MQM26754.1"/>
    </source>
</evidence>
<keyword evidence="3 8" id="KW-0808">Transferase</keyword>
<dbReference type="InterPro" id="IPR050953">
    <property type="entry name" value="N4_N6_ade-DNA_methylase"/>
</dbReference>
<gene>
    <name evidence="8" type="ORF">GFD30_14415</name>
</gene>
<dbReference type="GO" id="GO:0009007">
    <property type="term" value="F:site-specific DNA-methyltransferase (adenine-specific) activity"/>
    <property type="evidence" value="ECO:0007669"/>
    <property type="project" value="UniProtKB-EC"/>
</dbReference>
<name>A0A6L5GAS6_9ACTN</name>
<evidence type="ECO:0000256" key="6">
    <source>
        <dbReference type="SAM" id="MobiDB-lite"/>
    </source>
</evidence>
<dbReference type="Gene3D" id="3.40.50.150">
    <property type="entry name" value="Vaccinia Virus protein VP39"/>
    <property type="match status" value="2"/>
</dbReference>
<dbReference type="SUPFAM" id="SSF53335">
    <property type="entry name" value="S-adenosyl-L-methionine-dependent methyltransferases"/>
    <property type="match status" value="1"/>
</dbReference>
<keyword evidence="4" id="KW-0949">S-adenosyl-L-methionine</keyword>
<organism evidence="8 9">
    <name type="scientific">Glycomyces albidus</name>
    <dbReference type="NCBI Taxonomy" id="2656774"/>
    <lineage>
        <taxon>Bacteria</taxon>
        <taxon>Bacillati</taxon>
        <taxon>Actinomycetota</taxon>
        <taxon>Actinomycetes</taxon>
        <taxon>Glycomycetales</taxon>
        <taxon>Glycomycetaceae</taxon>
        <taxon>Glycomyces</taxon>
    </lineage>
</organism>
<dbReference type="InterPro" id="IPR029063">
    <property type="entry name" value="SAM-dependent_MTases_sf"/>
</dbReference>
<feature type="region of interest" description="Disordered" evidence="6">
    <location>
        <begin position="66"/>
        <end position="93"/>
    </location>
</feature>